<evidence type="ECO:0000256" key="7">
    <source>
        <dbReference type="ARBA" id="ARBA00022971"/>
    </source>
</evidence>
<evidence type="ECO:0000256" key="2">
    <source>
        <dbReference type="ARBA" id="ARBA00004418"/>
    </source>
</evidence>
<evidence type="ECO:0000313" key="9">
    <source>
        <dbReference type="EMBL" id="WMW66350.1"/>
    </source>
</evidence>
<dbReference type="NCBIfam" id="TIGR02771">
    <property type="entry name" value="TraF_Ti"/>
    <property type="match status" value="1"/>
</dbReference>
<accession>A0ABY9R3L4</accession>
<dbReference type="EMBL" id="CP133659">
    <property type="protein sequence ID" value="WMW66350.1"/>
    <property type="molecule type" value="Genomic_DNA"/>
</dbReference>
<reference evidence="9" key="1">
    <citation type="submission" date="2023-09" db="EMBL/GenBank/DDBJ databases">
        <authorList>
            <consortium name="CW5 consortium"/>
            <person name="Lu C.-W."/>
        </authorList>
    </citation>
    <scope>NUCLEOTIDE SEQUENCE</scope>
    <source>
        <strain evidence="9">KPS</strain>
    </source>
</reference>
<dbReference type="RefSeq" id="WP_309542253.1">
    <property type="nucleotide sequence ID" value="NZ_CP133659.1"/>
</dbReference>
<name>A0ABY9R3L4_9BACT</name>
<comment type="catalytic activity">
    <reaction evidence="1">
        <text>Cleavage of hydrophobic, N-terminal signal or leader sequences from secreted and periplasmic proteins.</text>
        <dbReference type="EC" id="3.4.21.89"/>
    </reaction>
</comment>
<sequence>MIRAAMAILLACLLVAGARVLRVNNTASMPRGIYILDPLHEPARGDLVSLCAPGAWAALARERGYLGEGLCPEGTKPLLKRLVGIPGDVVAMRPEGVLVNAMARPRSAPHGHDRNGRPIPAHFPNGTIPFGFGLALSEHPDGFDARYFGWVPLDAMTRVVPLLTFNSME</sequence>
<evidence type="ECO:0000256" key="6">
    <source>
        <dbReference type="ARBA" id="ARBA00022764"/>
    </source>
</evidence>
<comment type="similarity">
    <text evidence="3">Belongs to the peptidase S26C family.</text>
</comment>
<evidence type="ECO:0000256" key="4">
    <source>
        <dbReference type="ARBA" id="ARBA00013208"/>
    </source>
</evidence>
<keyword evidence="6" id="KW-0574">Periplasm</keyword>
<evidence type="ECO:0000313" key="10">
    <source>
        <dbReference type="Proteomes" id="UP001180616"/>
    </source>
</evidence>
<feature type="domain" description="Peptidase S26" evidence="8">
    <location>
        <begin position="4"/>
        <end position="156"/>
    </location>
</feature>
<dbReference type="Pfam" id="PF10502">
    <property type="entry name" value="Peptidase_S26"/>
    <property type="match status" value="1"/>
</dbReference>
<dbReference type="SUPFAM" id="SSF51306">
    <property type="entry name" value="LexA/Signal peptidase"/>
    <property type="match status" value="1"/>
</dbReference>
<organism evidence="9 10">
    <name type="scientific">Nitratidesulfovibrio liaohensis</name>
    <dbReference type="NCBI Taxonomy" id="2604158"/>
    <lineage>
        <taxon>Bacteria</taxon>
        <taxon>Pseudomonadati</taxon>
        <taxon>Thermodesulfobacteriota</taxon>
        <taxon>Desulfovibrionia</taxon>
        <taxon>Desulfovibrionales</taxon>
        <taxon>Desulfovibrionaceae</taxon>
        <taxon>Nitratidesulfovibrio</taxon>
    </lineage>
</organism>
<comment type="subcellular location">
    <subcellularLocation>
        <location evidence="2">Periplasm</location>
    </subcellularLocation>
</comment>
<evidence type="ECO:0000256" key="1">
    <source>
        <dbReference type="ARBA" id="ARBA00000677"/>
    </source>
</evidence>
<evidence type="ECO:0000256" key="3">
    <source>
        <dbReference type="ARBA" id="ARBA00005849"/>
    </source>
</evidence>
<dbReference type="InterPro" id="IPR019533">
    <property type="entry name" value="Peptidase_S26"/>
</dbReference>
<keyword evidence="10" id="KW-1185">Reference proteome</keyword>
<dbReference type="Proteomes" id="UP001180616">
    <property type="component" value="Chromosome"/>
</dbReference>
<proteinExistence type="inferred from homology"/>
<dbReference type="EC" id="3.4.21.89" evidence="4"/>
<dbReference type="InterPro" id="IPR019757">
    <property type="entry name" value="Pept_S26A_signal_pept_1_Lys-AS"/>
</dbReference>
<gene>
    <name evidence="9" type="primary">traF</name>
    <name evidence="9" type="ORF">KPS_000917</name>
</gene>
<evidence type="ECO:0000259" key="8">
    <source>
        <dbReference type="Pfam" id="PF10502"/>
    </source>
</evidence>
<keyword evidence="5" id="KW-0732">Signal</keyword>
<dbReference type="PROSITE" id="PS00760">
    <property type="entry name" value="SPASE_I_2"/>
    <property type="match status" value="1"/>
</dbReference>
<keyword evidence="7" id="KW-0184">Conjugation</keyword>
<dbReference type="InterPro" id="IPR014139">
    <property type="entry name" value="Peptidase_S26C_TraF"/>
</dbReference>
<dbReference type="Gene3D" id="2.10.109.10">
    <property type="entry name" value="Umud Fragment, subunit A"/>
    <property type="match status" value="1"/>
</dbReference>
<protein>
    <recommendedName>
        <fullName evidence="4">signal peptidase I</fullName>
        <ecNumber evidence="4">3.4.21.89</ecNumber>
    </recommendedName>
</protein>
<evidence type="ECO:0000256" key="5">
    <source>
        <dbReference type="ARBA" id="ARBA00022729"/>
    </source>
</evidence>
<dbReference type="InterPro" id="IPR036286">
    <property type="entry name" value="LexA/Signal_pep-like_sf"/>
</dbReference>